<dbReference type="EMBL" id="BT063859">
    <property type="protein sequence ID" value="ACN28556.1"/>
    <property type="molecule type" value="mRNA"/>
</dbReference>
<reference evidence="1" key="1">
    <citation type="journal article" date="2009" name="PLoS Genet.">
        <title>Sequencing, mapping, and analysis of 27,455 maize full-length cDNAs.</title>
        <authorList>
            <person name="Soderlund C."/>
            <person name="Descour A."/>
            <person name="Kudrna D."/>
            <person name="Bomhoff M."/>
            <person name="Boyd L."/>
            <person name="Currie J."/>
            <person name="Angelova A."/>
            <person name="Collura K."/>
            <person name="Wissotski M."/>
            <person name="Ashley E."/>
            <person name="Morrow D."/>
            <person name="Fernandes J."/>
            <person name="Walbot V."/>
            <person name="Yu Y."/>
        </authorList>
    </citation>
    <scope>NUCLEOTIDE SEQUENCE</scope>
    <source>
        <strain evidence="1">B73</strain>
    </source>
</reference>
<sequence length="167" mass="18730">MCHHPSHPANKVSTLFPFPFLLPRGWPSSEQLQHDDAEAVDVAFRGGLHCQALLWRYVPKCTGNVGADMGLARADYPREAEIRDPWLQVSIQQNVARLHVSVDDMGHKSMVQEREPPGRTDAYLQAVWPSECFDGVGPVPEPRLKTPVLHVLVLVVGVRLWARLQIT</sequence>
<evidence type="ECO:0000313" key="1">
    <source>
        <dbReference type="EMBL" id="ACN28556.1"/>
    </source>
</evidence>
<dbReference type="RefSeq" id="NP_001168531.1">
    <property type="nucleotide sequence ID" value="NM_001175060.1"/>
</dbReference>
<organism evidence="1">
    <name type="scientific">Zea mays</name>
    <name type="common">Maize</name>
    <dbReference type="NCBI Taxonomy" id="4577"/>
    <lineage>
        <taxon>Eukaryota</taxon>
        <taxon>Viridiplantae</taxon>
        <taxon>Streptophyta</taxon>
        <taxon>Embryophyta</taxon>
        <taxon>Tracheophyta</taxon>
        <taxon>Spermatophyta</taxon>
        <taxon>Magnoliopsida</taxon>
        <taxon>Liliopsida</taxon>
        <taxon>Poales</taxon>
        <taxon>Poaceae</taxon>
        <taxon>PACMAD clade</taxon>
        <taxon>Panicoideae</taxon>
        <taxon>Andropogonodae</taxon>
        <taxon>Andropogoneae</taxon>
        <taxon>Tripsacinae</taxon>
        <taxon>Zea</taxon>
    </lineage>
</organism>
<dbReference type="HOGENOM" id="CLU_1596938_0_0_1"/>
<name>C0P6E0_MAIZE</name>
<dbReference type="GeneID" id="100382311"/>
<dbReference type="AlphaFoldDB" id="C0P6E0"/>
<dbReference type="KEGG" id="zma:100382311"/>
<protein>
    <submittedName>
        <fullName evidence="1">Uncharacterized protein</fullName>
    </submittedName>
</protein>
<accession>C0P6E0</accession>
<reference evidence="1" key="2">
    <citation type="submission" date="2012-06" db="EMBL/GenBank/DDBJ databases">
        <authorList>
            <person name="Yu Y."/>
            <person name="Currie J."/>
            <person name="Lomeli R."/>
            <person name="Angelova A."/>
            <person name="Collura K."/>
            <person name="Wissotski M."/>
            <person name="Campos D."/>
            <person name="Kudrna D."/>
            <person name="Golser W."/>
            <person name="Ashely E."/>
            <person name="Descour A."/>
            <person name="Fernandes J."/>
            <person name="Soderlund C."/>
            <person name="Walbot V."/>
        </authorList>
    </citation>
    <scope>NUCLEOTIDE SEQUENCE</scope>
    <source>
        <strain evidence="1">B73</strain>
    </source>
</reference>
<proteinExistence type="evidence at transcript level"/>